<sequence>MLTPASSYFRHDPFAEWGRLARGMSRAIPQAATGTRTFPAVNVWRDGDMTVLTTELPGVEPDDIEITVKDTLFTLSGERKTPQAPEGAHWHLRERSYGKFSRALQLPYPVDPDKVEARFSDGILQVALHRPEEDKPRRIEIKAA</sequence>
<dbReference type="Gene3D" id="2.60.40.790">
    <property type="match status" value="1"/>
</dbReference>
<feature type="domain" description="SHSP" evidence="3">
    <location>
        <begin position="32"/>
        <end position="144"/>
    </location>
</feature>
<comment type="similarity">
    <text evidence="1 2">Belongs to the small heat shock protein (HSP20) family.</text>
</comment>
<dbReference type="RefSeq" id="WP_106205788.1">
    <property type="nucleotide sequence ID" value="NZ_PVTD01000006.1"/>
</dbReference>
<reference evidence="4 5" key="1">
    <citation type="submission" date="2018-03" db="EMBL/GenBank/DDBJ databases">
        <title>Genomic Encyclopedia of Archaeal and Bacterial Type Strains, Phase II (KMG-II): from individual species to whole genera.</title>
        <authorList>
            <person name="Goeker M."/>
        </authorList>
    </citation>
    <scope>NUCLEOTIDE SEQUENCE [LARGE SCALE GENOMIC DNA]</scope>
    <source>
        <strain evidence="4 5">DSM 29328</strain>
    </source>
</reference>
<protein>
    <submittedName>
        <fullName evidence="4">HSP20 family protein</fullName>
    </submittedName>
</protein>
<dbReference type="Pfam" id="PF00011">
    <property type="entry name" value="HSP20"/>
    <property type="match status" value="1"/>
</dbReference>
<keyword evidence="5" id="KW-1185">Reference proteome</keyword>
<dbReference type="Proteomes" id="UP000239480">
    <property type="component" value="Unassembled WGS sequence"/>
</dbReference>
<dbReference type="CDD" id="cd06464">
    <property type="entry name" value="ACD_sHsps-like"/>
    <property type="match status" value="1"/>
</dbReference>
<comment type="caution">
    <text evidence="4">The sequence shown here is derived from an EMBL/GenBank/DDBJ whole genome shotgun (WGS) entry which is preliminary data.</text>
</comment>
<dbReference type="InterPro" id="IPR002068">
    <property type="entry name" value="A-crystallin/Hsp20_dom"/>
</dbReference>
<dbReference type="SUPFAM" id="SSF49764">
    <property type="entry name" value="HSP20-like chaperones"/>
    <property type="match status" value="1"/>
</dbReference>
<proteinExistence type="inferred from homology"/>
<evidence type="ECO:0000256" key="1">
    <source>
        <dbReference type="PROSITE-ProRule" id="PRU00285"/>
    </source>
</evidence>
<evidence type="ECO:0000313" key="5">
    <source>
        <dbReference type="Proteomes" id="UP000239480"/>
    </source>
</evidence>
<evidence type="ECO:0000259" key="3">
    <source>
        <dbReference type="PROSITE" id="PS01031"/>
    </source>
</evidence>
<dbReference type="InterPro" id="IPR031107">
    <property type="entry name" value="Small_HSP"/>
</dbReference>
<evidence type="ECO:0000313" key="4">
    <source>
        <dbReference type="EMBL" id="PRY22529.1"/>
    </source>
</evidence>
<dbReference type="InterPro" id="IPR008978">
    <property type="entry name" value="HSP20-like_chaperone"/>
</dbReference>
<accession>A0A2T0RMW8</accession>
<dbReference type="PROSITE" id="PS01031">
    <property type="entry name" value="SHSP"/>
    <property type="match status" value="1"/>
</dbReference>
<dbReference type="AlphaFoldDB" id="A0A2T0RMW8"/>
<evidence type="ECO:0000256" key="2">
    <source>
        <dbReference type="RuleBase" id="RU003616"/>
    </source>
</evidence>
<organism evidence="4 5">
    <name type="scientific">Aliiruegeria haliotis</name>
    <dbReference type="NCBI Taxonomy" id="1280846"/>
    <lineage>
        <taxon>Bacteria</taxon>
        <taxon>Pseudomonadati</taxon>
        <taxon>Pseudomonadota</taxon>
        <taxon>Alphaproteobacteria</taxon>
        <taxon>Rhodobacterales</taxon>
        <taxon>Roseobacteraceae</taxon>
        <taxon>Aliiruegeria</taxon>
    </lineage>
</organism>
<gene>
    <name evidence="4" type="ORF">CLV78_10669</name>
</gene>
<dbReference type="PANTHER" id="PTHR11527">
    <property type="entry name" value="HEAT-SHOCK PROTEIN 20 FAMILY MEMBER"/>
    <property type="match status" value="1"/>
</dbReference>
<dbReference type="EMBL" id="PVTD01000006">
    <property type="protein sequence ID" value="PRY22529.1"/>
    <property type="molecule type" value="Genomic_DNA"/>
</dbReference>
<dbReference type="OrthoDB" id="9808910at2"/>
<name>A0A2T0RMW8_9RHOB</name>